<feature type="compositionally biased region" description="Low complexity" evidence="2">
    <location>
        <begin position="51"/>
        <end position="61"/>
    </location>
</feature>
<dbReference type="InterPro" id="IPR036779">
    <property type="entry name" value="LysM_dom_sf"/>
</dbReference>
<dbReference type="InterPro" id="IPR018392">
    <property type="entry name" value="LysM"/>
</dbReference>
<sequence>MKITSTVLLLVQLAAAGPVPPGKPGSQISEVVKEGGKRLQLAGMHFPPKGSSSSSSKTQSSGPRRQSVPSAASRTSKSRMSGVRMGVTRVPGEPMGPLKKHPCCRKWSNAKRDLDCIICLEEDWEDVMESTVQDSKDVTGLDEADDLTNAAPEDLTDAPSEDLRSSATEDLGGSKGAASQGLADVRPEDIENAAAGDLAGVASEDLAAMTSNELATAASEELAGAAAQDVVALAPNGLEGWVSAASEDLAGAIAEGFPINIASDAAEPPRTDKFGWRRLGAVNKQLLYYKPGRDFKKMPTTGLKSAILLKALTLAGPSGRLGLRETVPGFKDFDDFIGRIQEFLFGPQRSDIDGNETKAILIQWFKDLAETTQPALSYQPSPYQRSYKERMDAAQRYTHPVLTMVDKCLRIWQDPHPNFMYQAYLEAINCDPLYRMEGIPDVLREIVPNENPELTPKERCQRVKESPHPNELYQSYLELINCNELADQGDYPYPLALNSGEKCLRVRQDPHPNADYQAYLIALHCNGNPRNPGEILSSLPPHGLPQPGTPQDLKCEKWVLVKDKQNCDSIAKLADVDRQKIVQWNSPNFPNCVRLWVGRYACVAVGGDE</sequence>
<keyword evidence="3" id="KW-0732">Signal</keyword>
<feature type="domain" description="LysM" evidence="4">
    <location>
        <begin position="557"/>
        <end position="603"/>
    </location>
</feature>
<feature type="region of interest" description="Disordered" evidence="2">
    <location>
        <begin position="36"/>
        <end position="98"/>
    </location>
</feature>
<evidence type="ECO:0000256" key="3">
    <source>
        <dbReference type="SAM" id="SignalP"/>
    </source>
</evidence>
<organism evidence="5 6">
    <name type="scientific">Ophiocordyceps unilateralis</name>
    <name type="common">Zombie-ant fungus</name>
    <name type="synonym">Torrubia unilateralis</name>
    <dbReference type="NCBI Taxonomy" id="268505"/>
    <lineage>
        <taxon>Eukaryota</taxon>
        <taxon>Fungi</taxon>
        <taxon>Dikarya</taxon>
        <taxon>Ascomycota</taxon>
        <taxon>Pezizomycotina</taxon>
        <taxon>Sordariomycetes</taxon>
        <taxon>Hypocreomycetidae</taxon>
        <taxon>Hypocreales</taxon>
        <taxon>Ophiocordycipitaceae</taxon>
        <taxon>Ophiocordyceps</taxon>
    </lineage>
</organism>
<evidence type="ECO:0000256" key="2">
    <source>
        <dbReference type="SAM" id="MobiDB-lite"/>
    </source>
</evidence>
<evidence type="ECO:0000313" key="6">
    <source>
        <dbReference type="Proteomes" id="UP000037136"/>
    </source>
</evidence>
<proteinExistence type="inferred from homology"/>
<accession>A0A2A9PRA4</accession>
<dbReference type="STRING" id="268505.A0A2A9PRA4"/>
<comment type="similarity">
    <text evidence="1">Belongs to the secreted LysM effector family.</text>
</comment>
<evidence type="ECO:0000256" key="1">
    <source>
        <dbReference type="ARBA" id="ARBA00044955"/>
    </source>
</evidence>
<reference evidence="5 6" key="2">
    <citation type="journal article" date="2017" name="Sci. Rep.">
        <title>Ant-infecting Ophiocordyceps genomes reveal a high diversity of potential behavioral manipulation genes and a possible major role for enterotoxins.</title>
        <authorList>
            <person name="de Bekker C."/>
            <person name="Ohm R.A."/>
            <person name="Evans H.C."/>
            <person name="Brachmann A."/>
            <person name="Hughes D.P."/>
        </authorList>
    </citation>
    <scope>NUCLEOTIDE SEQUENCE [LARGE SCALE GENOMIC DNA]</scope>
    <source>
        <strain evidence="5 6">SC16a</strain>
    </source>
</reference>
<feature type="signal peptide" evidence="3">
    <location>
        <begin position="1"/>
        <end position="16"/>
    </location>
</feature>
<protein>
    <recommendedName>
        <fullName evidence="4">LysM domain-containing protein</fullName>
    </recommendedName>
</protein>
<evidence type="ECO:0000259" key="4">
    <source>
        <dbReference type="PROSITE" id="PS51782"/>
    </source>
</evidence>
<dbReference type="AlphaFoldDB" id="A0A2A9PRA4"/>
<gene>
    <name evidence="5" type="ORF">XA68_10003</name>
</gene>
<dbReference type="PROSITE" id="PS51782">
    <property type="entry name" value="LYSM"/>
    <property type="match status" value="1"/>
</dbReference>
<dbReference type="EMBL" id="LAZP02000001">
    <property type="protein sequence ID" value="PFH63414.1"/>
    <property type="molecule type" value="Genomic_DNA"/>
</dbReference>
<dbReference type="Gene3D" id="3.10.350.10">
    <property type="entry name" value="LysM domain"/>
    <property type="match status" value="1"/>
</dbReference>
<feature type="chain" id="PRO_5012337673" description="LysM domain-containing protein" evidence="3">
    <location>
        <begin position="17"/>
        <end position="609"/>
    </location>
</feature>
<dbReference type="OrthoDB" id="4920697at2759"/>
<evidence type="ECO:0000313" key="5">
    <source>
        <dbReference type="EMBL" id="PFH63414.1"/>
    </source>
</evidence>
<reference evidence="5 6" key="1">
    <citation type="journal article" date="2015" name="BMC Genomics">
        <title>Gene expression during zombie ant biting behavior reflects the complexity underlying fungal parasitic behavioral manipulation.</title>
        <authorList>
            <person name="de Bekker C."/>
            <person name="Ohm R.A."/>
            <person name="Loreto R.G."/>
            <person name="Sebastian A."/>
            <person name="Albert I."/>
            <person name="Merrow M."/>
            <person name="Brachmann A."/>
            <person name="Hughes D.P."/>
        </authorList>
    </citation>
    <scope>NUCLEOTIDE SEQUENCE [LARGE SCALE GENOMIC DNA]</scope>
    <source>
        <strain evidence="5 6">SC16a</strain>
    </source>
</reference>
<name>A0A2A9PRA4_OPHUN</name>
<keyword evidence="6" id="KW-1185">Reference proteome</keyword>
<comment type="caution">
    <text evidence="5">The sequence shown here is derived from an EMBL/GenBank/DDBJ whole genome shotgun (WGS) entry which is preliminary data.</text>
</comment>
<dbReference type="Proteomes" id="UP000037136">
    <property type="component" value="Unassembled WGS sequence"/>
</dbReference>
<feature type="region of interest" description="Disordered" evidence="2">
    <location>
        <begin position="149"/>
        <end position="185"/>
    </location>
</feature>
<feature type="compositionally biased region" description="Polar residues" evidence="2">
    <location>
        <begin position="62"/>
        <end position="79"/>
    </location>
</feature>